<dbReference type="KEGG" id="dez:DKM44_02155"/>
<sequence length="74" mass="8163">MTGAELTEIKARFQAGTETRADFRALLNHAENTPTIGETIELLKESEAYWERVIVATNPVTGPVAMKFTIGRAK</sequence>
<proteinExistence type="predicted"/>
<dbReference type="OrthoDB" id="9966870at2"/>
<dbReference type="RefSeq" id="WP_109825017.1">
    <property type="nucleotide sequence ID" value="NZ_CP029494.1"/>
</dbReference>
<accession>A0A2Z3JB06</accession>
<dbReference type="EMBL" id="CP029494">
    <property type="protein sequence ID" value="AWN22182.1"/>
    <property type="molecule type" value="Genomic_DNA"/>
</dbReference>
<dbReference type="AlphaFoldDB" id="A0A2Z3JB06"/>
<gene>
    <name evidence="1" type="ORF">DKM44_02155</name>
</gene>
<keyword evidence="2" id="KW-1185">Reference proteome</keyword>
<reference evidence="1 2" key="1">
    <citation type="submission" date="2018-05" db="EMBL/GenBank/DDBJ databases">
        <title>Complete Genome Sequence of Deinococcus sp. strain 17bor-2.</title>
        <authorList>
            <person name="Srinivasan S."/>
        </authorList>
    </citation>
    <scope>NUCLEOTIDE SEQUENCE [LARGE SCALE GENOMIC DNA]</scope>
    <source>
        <strain evidence="1 2">17bor-2</strain>
    </source>
</reference>
<evidence type="ECO:0000313" key="1">
    <source>
        <dbReference type="EMBL" id="AWN22182.1"/>
    </source>
</evidence>
<dbReference type="Proteomes" id="UP000245368">
    <property type="component" value="Chromosome"/>
</dbReference>
<name>A0A2Z3JB06_9DEIO</name>
<organism evidence="1 2">
    <name type="scientific">Deinococcus irradiatisoli</name>
    <dbReference type="NCBI Taxonomy" id="2202254"/>
    <lineage>
        <taxon>Bacteria</taxon>
        <taxon>Thermotogati</taxon>
        <taxon>Deinococcota</taxon>
        <taxon>Deinococci</taxon>
        <taxon>Deinococcales</taxon>
        <taxon>Deinococcaceae</taxon>
        <taxon>Deinococcus</taxon>
    </lineage>
</organism>
<protein>
    <submittedName>
        <fullName evidence="1">Uncharacterized protein</fullName>
    </submittedName>
</protein>
<evidence type="ECO:0000313" key="2">
    <source>
        <dbReference type="Proteomes" id="UP000245368"/>
    </source>
</evidence>